<comment type="similarity">
    <text evidence="2">Belongs to the FliJ family.</text>
</comment>
<evidence type="ECO:0000256" key="10">
    <source>
        <dbReference type="ARBA" id="ARBA00023225"/>
    </source>
</evidence>
<evidence type="ECO:0000313" key="12">
    <source>
        <dbReference type="EMBL" id="GGX78098.1"/>
    </source>
</evidence>
<keyword evidence="8" id="KW-0653">Protein transport</keyword>
<evidence type="ECO:0000256" key="11">
    <source>
        <dbReference type="SAM" id="MobiDB-lite"/>
    </source>
</evidence>
<evidence type="ECO:0000256" key="4">
    <source>
        <dbReference type="ARBA" id="ARBA00022448"/>
    </source>
</evidence>
<keyword evidence="4" id="KW-0813">Transport</keyword>
<proteinExistence type="inferred from homology"/>
<evidence type="ECO:0000256" key="7">
    <source>
        <dbReference type="ARBA" id="ARBA00022795"/>
    </source>
</evidence>
<dbReference type="PIRSF" id="PIRSF019404">
    <property type="entry name" value="FliJ"/>
    <property type="match status" value="1"/>
</dbReference>
<dbReference type="Proteomes" id="UP000653056">
    <property type="component" value="Unassembled WGS sequence"/>
</dbReference>
<dbReference type="InterPro" id="IPR018006">
    <property type="entry name" value="Flag_FliJ_proteobac"/>
</dbReference>
<keyword evidence="10" id="KW-1006">Bacterial flagellum protein export</keyword>
<dbReference type="RefSeq" id="WP_189465004.1">
    <property type="nucleotide sequence ID" value="NZ_BMXS01000001.1"/>
</dbReference>
<dbReference type="PANTHER" id="PTHR38786:SF1">
    <property type="entry name" value="FLAGELLAR FLIJ PROTEIN"/>
    <property type="match status" value="1"/>
</dbReference>
<reference evidence="13" key="1">
    <citation type="journal article" date="2019" name="Int. J. Syst. Evol. Microbiol.">
        <title>The Global Catalogue of Microorganisms (GCM) 10K type strain sequencing project: providing services to taxonomists for standard genome sequencing and annotation.</title>
        <authorList>
            <consortium name="The Broad Institute Genomics Platform"/>
            <consortium name="The Broad Institute Genome Sequencing Center for Infectious Disease"/>
            <person name="Wu L."/>
            <person name="Ma J."/>
        </authorList>
    </citation>
    <scope>NUCLEOTIDE SEQUENCE [LARGE SCALE GENOMIC DNA]</scope>
    <source>
        <strain evidence="13">KCTC 22228</strain>
    </source>
</reference>
<dbReference type="NCBIfam" id="TIGR02473">
    <property type="entry name" value="flagell_FliJ"/>
    <property type="match status" value="1"/>
</dbReference>
<keyword evidence="6" id="KW-0145">Chemotaxis</keyword>
<sequence>MNRQQPLDTLIDLAREARDNAGQALATDRRSRQQVEVQIETLGRYRLEYAQRLQQAMFDGIDPATMHNYQAFLRSLDAALERARRALDEQQQRVQASQQHWQQQQRKLSSYDTLATRRAEQASRRESRREMRHSDEITNNTLLRQRNHDAASPSGA</sequence>
<comment type="subcellular location">
    <subcellularLocation>
        <location evidence="1">Cell membrane</location>
        <topology evidence="1">Peripheral membrane protein</topology>
        <orientation evidence="1">Cytoplasmic side</orientation>
    </subcellularLocation>
</comment>
<dbReference type="Gene3D" id="1.10.287.1700">
    <property type="match status" value="1"/>
</dbReference>
<evidence type="ECO:0000313" key="13">
    <source>
        <dbReference type="Proteomes" id="UP000653056"/>
    </source>
</evidence>
<keyword evidence="13" id="KW-1185">Reference proteome</keyword>
<evidence type="ECO:0000256" key="2">
    <source>
        <dbReference type="ARBA" id="ARBA00010004"/>
    </source>
</evidence>
<protein>
    <recommendedName>
        <fullName evidence="3">Flagellar FliJ protein</fullName>
    </recommendedName>
</protein>
<keyword evidence="7" id="KW-1005">Bacterial flagellum biogenesis</keyword>
<dbReference type="InterPro" id="IPR052570">
    <property type="entry name" value="FliJ"/>
</dbReference>
<organism evidence="12 13">
    <name type="scientific">Litchfieldella qijiaojingensis</name>
    <dbReference type="NCBI Taxonomy" id="980347"/>
    <lineage>
        <taxon>Bacteria</taxon>
        <taxon>Pseudomonadati</taxon>
        <taxon>Pseudomonadota</taxon>
        <taxon>Gammaproteobacteria</taxon>
        <taxon>Oceanospirillales</taxon>
        <taxon>Halomonadaceae</taxon>
        <taxon>Litchfieldella</taxon>
    </lineage>
</organism>
<evidence type="ECO:0000256" key="8">
    <source>
        <dbReference type="ARBA" id="ARBA00022927"/>
    </source>
</evidence>
<name>A0ABQ2YBE0_9GAMM</name>
<keyword evidence="9" id="KW-0472">Membrane</keyword>
<feature type="compositionally biased region" description="Low complexity" evidence="11">
    <location>
        <begin position="92"/>
        <end position="105"/>
    </location>
</feature>
<keyword evidence="5" id="KW-1003">Cell membrane</keyword>
<evidence type="ECO:0000256" key="1">
    <source>
        <dbReference type="ARBA" id="ARBA00004413"/>
    </source>
</evidence>
<evidence type="ECO:0000256" key="3">
    <source>
        <dbReference type="ARBA" id="ARBA00020392"/>
    </source>
</evidence>
<dbReference type="PRINTS" id="PR01004">
    <property type="entry name" value="FLGFLIJ"/>
</dbReference>
<comment type="caution">
    <text evidence="12">The sequence shown here is derived from an EMBL/GenBank/DDBJ whole genome shotgun (WGS) entry which is preliminary data.</text>
</comment>
<feature type="compositionally biased region" description="Basic and acidic residues" evidence="11">
    <location>
        <begin position="115"/>
        <end position="136"/>
    </location>
</feature>
<evidence type="ECO:0000256" key="6">
    <source>
        <dbReference type="ARBA" id="ARBA00022500"/>
    </source>
</evidence>
<evidence type="ECO:0000256" key="5">
    <source>
        <dbReference type="ARBA" id="ARBA00022475"/>
    </source>
</evidence>
<accession>A0ABQ2YBE0</accession>
<dbReference type="InterPro" id="IPR012823">
    <property type="entry name" value="Flagell_FliJ"/>
</dbReference>
<dbReference type="EMBL" id="BMXS01000001">
    <property type="protein sequence ID" value="GGX78098.1"/>
    <property type="molecule type" value="Genomic_DNA"/>
</dbReference>
<gene>
    <name evidence="12" type="ORF">GCM10007160_01660</name>
</gene>
<dbReference type="InterPro" id="IPR053716">
    <property type="entry name" value="Flag_assembly_chemotaxis_eff"/>
</dbReference>
<dbReference type="Pfam" id="PF02050">
    <property type="entry name" value="FliJ"/>
    <property type="match status" value="1"/>
</dbReference>
<dbReference type="PANTHER" id="PTHR38786">
    <property type="entry name" value="FLAGELLAR FLIJ PROTEIN"/>
    <property type="match status" value="1"/>
</dbReference>
<feature type="region of interest" description="Disordered" evidence="11">
    <location>
        <begin position="89"/>
        <end position="156"/>
    </location>
</feature>
<evidence type="ECO:0000256" key="9">
    <source>
        <dbReference type="ARBA" id="ARBA00023136"/>
    </source>
</evidence>